<evidence type="ECO:0000313" key="3">
    <source>
        <dbReference type="EMBL" id="KAF2068367.1"/>
    </source>
</evidence>
<feature type="compositionally biased region" description="Low complexity" evidence="1">
    <location>
        <begin position="16"/>
        <end position="38"/>
    </location>
</feature>
<dbReference type="Pfam" id="PF01823">
    <property type="entry name" value="MACPF"/>
    <property type="match status" value="1"/>
</dbReference>
<evidence type="ECO:0000256" key="1">
    <source>
        <dbReference type="SAM" id="MobiDB-lite"/>
    </source>
</evidence>
<feature type="domain" description="MACPF" evidence="2">
    <location>
        <begin position="1"/>
        <end position="138"/>
    </location>
</feature>
<protein>
    <recommendedName>
        <fullName evidence="2">MACPF domain-containing protein</fullName>
    </recommendedName>
</protein>
<reference evidence="3" key="1">
    <citation type="submission" date="2020-01" db="EMBL/GenBank/DDBJ databases">
        <title>Development of genomics and gene disruption for Polysphondylium violaceum indicates a role for the polyketide synthase stlB in stalk morphogenesis.</title>
        <authorList>
            <person name="Narita B."/>
            <person name="Kawabe Y."/>
            <person name="Kin K."/>
            <person name="Saito T."/>
            <person name="Gibbs R."/>
            <person name="Kuspa A."/>
            <person name="Muzny D."/>
            <person name="Queller D."/>
            <person name="Richards S."/>
            <person name="Strassman J."/>
            <person name="Sucgang R."/>
            <person name="Worley K."/>
            <person name="Schaap P."/>
        </authorList>
    </citation>
    <scope>NUCLEOTIDE SEQUENCE</scope>
    <source>
        <strain evidence="3">QSvi11</strain>
    </source>
</reference>
<feature type="non-terminal residue" evidence="3">
    <location>
        <position position="567"/>
    </location>
</feature>
<accession>A0A8J4PJC0</accession>
<dbReference type="PROSITE" id="PS51412">
    <property type="entry name" value="MACPF_2"/>
    <property type="match status" value="1"/>
</dbReference>
<feature type="region of interest" description="Disordered" evidence="1">
    <location>
        <begin position="1"/>
        <end position="59"/>
    </location>
</feature>
<evidence type="ECO:0000313" key="4">
    <source>
        <dbReference type="Proteomes" id="UP000695562"/>
    </source>
</evidence>
<dbReference type="Proteomes" id="UP000695562">
    <property type="component" value="Unassembled WGS sequence"/>
</dbReference>
<comment type="caution">
    <text evidence="3">The sequence shown here is derived from an EMBL/GenBank/DDBJ whole genome shotgun (WGS) entry which is preliminary data.</text>
</comment>
<dbReference type="InterPro" id="IPR020864">
    <property type="entry name" value="MACPF"/>
</dbReference>
<dbReference type="EMBL" id="AJWJ01001030">
    <property type="protein sequence ID" value="KAF2068367.1"/>
    <property type="molecule type" value="Genomic_DNA"/>
</dbReference>
<dbReference type="AlphaFoldDB" id="A0A8J4PJC0"/>
<organism evidence="3 4">
    <name type="scientific">Polysphondylium violaceum</name>
    <dbReference type="NCBI Taxonomy" id="133409"/>
    <lineage>
        <taxon>Eukaryota</taxon>
        <taxon>Amoebozoa</taxon>
        <taxon>Evosea</taxon>
        <taxon>Eumycetozoa</taxon>
        <taxon>Dictyostelia</taxon>
        <taxon>Dictyosteliales</taxon>
        <taxon>Dictyosteliaceae</taxon>
        <taxon>Polysphondylium</taxon>
    </lineage>
</organism>
<gene>
    <name evidence="3" type="ORF">CYY_010307</name>
</gene>
<sequence>KSTNVRTENKDEWTESVSGSFSASVSSPTFSVSGSVSAAVDKSQSEQQQQEKQESSTTSRMMVYGGIPAAFSPAEDGQSSPGFKEWASSIDVLPVPVDYQLYPIKMLLNSLWVNKHGVNIRALWEEAEISYYKGEAFSEEPNPNNPLVSFSLIYEFNVDSPILKQNYWGSNLSPILDITYYVVESGAEVSKNLKIPIEFQYTNCKGEMFVSDFVQDNTPVGKKEGEITAFYMNTPNPAGTQYKTFEPHPTKSLKYPLKFDFINVDFFLSTKKPIIKITLPTGFPPLTNSPSKPSKIISWKTYKAILFNENGVIVAPISGTRNYYATAAFEHYWSYNATSRNVKYPSFGFPNSNEVPFICYPANTADQCTDGIEFQYRGPSVPISETDPRPKPILPKAFSTAFNRDYNVPSPSRTWFSFSNPTADPLYPKNLFFVENINKLGLNARVNWLKIYYPNIDDPWRFDILTYHINNEKSIYDSTNYINTDFAENTDLSYKFFKLESFGPTNLVARQLYFYHNYNYNGGIIDSYEYFYQNAPYYSSIQNKNSNFDVFEDLEERTSHRFFEKNL</sequence>
<proteinExistence type="predicted"/>
<name>A0A8J4PJC0_9MYCE</name>
<keyword evidence="4" id="KW-1185">Reference proteome</keyword>
<evidence type="ECO:0000259" key="2">
    <source>
        <dbReference type="PROSITE" id="PS51412"/>
    </source>
</evidence>